<keyword evidence="5" id="KW-0119">Carbohydrate metabolism</keyword>
<dbReference type="CDD" id="cd00452">
    <property type="entry name" value="KDPG_aldolase"/>
    <property type="match status" value="1"/>
</dbReference>
<dbReference type="InterPro" id="IPR000887">
    <property type="entry name" value="Aldlse_KDPG_KHG"/>
</dbReference>
<keyword evidence="4" id="KW-0456">Lyase</keyword>
<reference evidence="6 7" key="1">
    <citation type="journal article" date="2019" name="Int. J. Syst. Evol. Microbiol.">
        <title>The Global Catalogue of Microorganisms (GCM) 10K type strain sequencing project: providing services to taxonomists for standard genome sequencing and annotation.</title>
        <authorList>
            <consortium name="The Broad Institute Genomics Platform"/>
            <consortium name="The Broad Institute Genome Sequencing Center for Infectious Disease"/>
            <person name="Wu L."/>
            <person name="Ma J."/>
        </authorList>
    </citation>
    <scope>NUCLEOTIDE SEQUENCE [LARGE SCALE GENOMIC DNA]</scope>
    <source>
        <strain evidence="6 7">JCM 6242</strain>
    </source>
</reference>
<name>A0ABN3W064_9ACTN</name>
<dbReference type="Gene3D" id="3.20.20.70">
    <property type="entry name" value="Aldolase class I"/>
    <property type="match status" value="1"/>
</dbReference>
<evidence type="ECO:0000256" key="4">
    <source>
        <dbReference type="ARBA" id="ARBA00023239"/>
    </source>
</evidence>
<keyword evidence="7" id="KW-1185">Reference proteome</keyword>
<evidence type="ECO:0000313" key="7">
    <source>
        <dbReference type="Proteomes" id="UP001500831"/>
    </source>
</evidence>
<comment type="similarity">
    <text evidence="2">Belongs to the KHG/KDPG aldolase family.</text>
</comment>
<protein>
    <submittedName>
        <fullName evidence="6">Bifunctional 4-hydroxy-2-oxoglutarate aldolase/2-dehydro-3-deoxy-phosphogluconate aldolase</fullName>
    </submittedName>
</protein>
<dbReference type="RefSeq" id="WP_344973537.1">
    <property type="nucleotide sequence ID" value="NZ_BAAAVI010000027.1"/>
</dbReference>
<accession>A0ABN3W064</accession>
<dbReference type="Proteomes" id="UP001500831">
    <property type="component" value="Unassembled WGS sequence"/>
</dbReference>
<dbReference type="PANTHER" id="PTHR30246">
    <property type="entry name" value="2-KETO-3-DEOXY-6-PHOSPHOGLUCONATE ALDOLASE"/>
    <property type="match status" value="1"/>
</dbReference>
<evidence type="ECO:0000256" key="2">
    <source>
        <dbReference type="ARBA" id="ARBA00006906"/>
    </source>
</evidence>
<dbReference type="PANTHER" id="PTHR30246:SF1">
    <property type="entry name" value="2-DEHYDRO-3-DEOXY-6-PHOSPHOGALACTONATE ALDOLASE-RELATED"/>
    <property type="match status" value="1"/>
</dbReference>
<comment type="caution">
    <text evidence="6">The sequence shown here is derived from an EMBL/GenBank/DDBJ whole genome shotgun (WGS) entry which is preliminary data.</text>
</comment>
<evidence type="ECO:0000256" key="5">
    <source>
        <dbReference type="ARBA" id="ARBA00023277"/>
    </source>
</evidence>
<evidence type="ECO:0000256" key="1">
    <source>
        <dbReference type="ARBA" id="ARBA00004761"/>
    </source>
</evidence>
<proteinExistence type="inferred from homology"/>
<evidence type="ECO:0000313" key="6">
    <source>
        <dbReference type="EMBL" id="GAA2878083.1"/>
    </source>
</evidence>
<comment type="pathway">
    <text evidence="1">Carbohydrate acid metabolism.</text>
</comment>
<gene>
    <name evidence="6" type="ORF">GCM10010517_39990</name>
</gene>
<dbReference type="Pfam" id="PF01081">
    <property type="entry name" value="Aldolase"/>
    <property type="match status" value="1"/>
</dbReference>
<evidence type="ECO:0000256" key="3">
    <source>
        <dbReference type="ARBA" id="ARBA00011233"/>
    </source>
</evidence>
<comment type="subunit">
    <text evidence="3">Homotrimer.</text>
</comment>
<dbReference type="EMBL" id="BAAAVI010000027">
    <property type="protein sequence ID" value="GAA2878083.1"/>
    <property type="molecule type" value="Genomic_DNA"/>
</dbReference>
<organism evidence="6 7">
    <name type="scientific">Streptosporangium fragile</name>
    <dbReference type="NCBI Taxonomy" id="46186"/>
    <lineage>
        <taxon>Bacteria</taxon>
        <taxon>Bacillati</taxon>
        <taxon>Actinomycetota</taxon>
        <taxon>Actinomycetes</taxon>
        <taxon>Streptosporangiales</taxon>
        <taxon>Streptosporangiaceae</taxon>
        <taxon>Streptosporangium</taxon>
    </lineage>
</organism>
<sequence length="206" mass="20526">MTEFRWRLAERVVSDRVIGIIRAPDADTAADLGTRLIGAGLRSIEVSLSTPGALAAIRRLAGGAALVGAGTVLDAQQAGAAIEAGARFLVCPSISAEVIRSANRHGVPVVAGAATPTEVLAALEAGADLVKIFPASQSSPRSLRDLLQALPHAPLVPTGGVSAATAPEWIAAGAAAVGIGGELTRGPADQTAGRVAALLAALRAPS</sequence>
<dbReference type="InterPro" id="IPR013785">
    <property type="entry name" value="Aldolase_TIM"/>
</dbReference>
<dbReference type="SUPFAM" id="SSF51569">
    <property type="entry name" value="Aldolase"/>
    <property type="match status" value="1"/>
</dbReference>